<evidence type="ECO:0000313" key="2">
    <source>
        <dbReference type="Proteomes" id="UP001597012"/>
    </source>
</evidence>
<accession>A0ABW3B7S2</accession>
<dbReference type="EMBL" id="JBHTHY010000024">
    <property type="protein sequence ID" value="MFD0799387.1"/>
    <property type="molecule type" value="Genomic_DNA"/>
</dbReference>
<organism evidence="1 2">
    <name type="scientific">Maribacter chungangensis</name>
    <dbReference type="NCBI Taxonomy" id="1069117"/>
    <lineage>
        <taxon>Bacteria</taxon>
        <taxon>Pseudomonadati</taxon>
        <taxon>Bacteroidota</taxon>
        <taxon>Flavobacteriia</taxon>
        <taxon>Flavobacteriales</taxon>
        <taxon>Flavobacteriaceae</taxon>
        <taxon>Maribacter</taxon>
    </lineage>
</organism>
<sequence>MNNYLLVDFQLGRGICTNSSQDGSGPVQSFDRIALIGIKRKVQHKADVRCIRPRFRSNPKHALEKLFPLRARASTIAMPLFFHYGGSPAKSG</sequence>
<reference evidence="2" key="1">
    <citation type="journal article" date="2019" name="Int. J. Syst. Evol. Microbiol.">
        <title>The Global Catalogue of Microorganisms (GCM) 10K type strain sequencing project: providing services to taxonomists for standard genome sequencing and annotation.</title>
        <authorList>
            <consortium name="The Broad Institute Genomics Platform"/>
            <consortium name="The Broad Institute Genome Sequencing Center for Infectious Disease"/>
            <person name="Wu L."/>
            <person name="Ma J."/>
        </authorList>
    </citation>
    <scope>NUCLEOTIDE SEQUENCE [LARGE SCALE GENOMIC DNA]</scope>
    <source>
        <strain evidence="2">CCUG 61948</strain>
    </source>
</reference>
<dbReference type="Proteomes" id="UP001597012">
    <property type="component" value="Unassembled WGS sequence"/>
</dbReference>
<gene>
    <name evidence="1" type="ORF">ACFQZJ_18085</name>
</gene>
<comment type="caution">
    <text evidence="1">The sequence shown here is derived from an EMBL/GenBank/DDBJ whole genome shotgun (WGS) entry which is preliminary data.</text>
</comment>
<dbReference type="RefSeq" id="WP_379936357.1">
    <property type="nucleotide sequence ID" value="NZ_JBHTHY010000024.1"/>
</dbReference>
<name>A0ABW3B7S2_9FLAO</name>
<proteinExistence type="predicted"/>
<evidence type="ECO:0000313" key="1">
    <source>
        <dbReference type="EMBL" id="MFD0799387.1"/>
    </source>
</evidence>
<keyword evidence="2" id="KW-1185">Reference proteome</keyword>
<protein>
    <submittedName>
        <fullName evidence="1">Uncharacterized protein</fullName>
    </submittedName>
</protein>